<accession>Q6CUG8</accession>
<dbReference type="EMBL" id="CR382123">
    <property type="protein sequence ID" value="CAH01272.2"/>
    <property type="molecule type" value="Genomic_DNA"/>
</dbReference>
<evidence type="ECO:0000313" key="2">
    <source>
        <dbReference type="Proteomes" id="UP000000598"/>
    </source>
</evidence>
<organism evidence="1 2">
    <name type="scientific">Kluyveromyces lactis (strain ATCC 8585 / CBS 2359 / DSM 70799 / NBRC 1267 / NRRL Y-1140 / WM37)</name>
    <name type="common">Yeast</name>
    <name type="synonym">Candida sphaerica</name>
    <dbReference type="NCBI Taxonomy" id="284590"/>
    <lineage>
        <taxon>Eukaryota</taxon>
        <taxon>Fungi</taxon>
        <taxon>Dikarya</taxon>
        <taxon>Ascomycota</taxon>
        <taxon>Saccharomycotina</taxon>
        <taxon>Saccharomycetes</taxon>
        <taxon>Saccharomycetales</taxon>
        <taxon>Saccharomycetaceae</taxon>
        <taxon>Kluyveromyces</taxon>
    </lineage>
</organism>
<proteinExistence type="predicted"/>
<reference evidence="1 2" key="1">
    <citation type="journal article" date="2004" name="Nature">
        <title>Genome evolution in yeasts.</title>
        <authorList>
            <consortium name="Genolevures"/>
            <person name="Dujon B."/>
            <person name="Sherman D."/>
            <person name="Fischer G."/>
            <person name="Durrens P."/>
            <person name="Casaregola S."/>
            <person name="Lafontaine I."/>
            <person name="de Montigny J."/>
            <person name="Marck C."/>
            <person name="Neuveglise C."/>
            <person name="Talla E."/>
            <person name="Goffard N."/>
            <person name="Frangeul L."/>
            <person name="Aigle M."/>
            <person name="Anthouard V."/>
            <person name="Babour A."/>
            <person name="Barbe V."/>
            <person name="Barnay S."/>
            <person name="Blanchin S."/>
            <person name="Beckerich J.M."/>
            <person name="Beyne E."/>
            <person name="Bleykasten C."/>
            <person name="Boisrame A."/>
            <person name="Boyer J."/>
            <person name="Cattolico L."/>
            <person name="Confanioleri F."/>
            <person name="de Daruvar A."/>
            <person name="Despons L."/>
            <person name="Fabre E."/>
            <person name="Fairhead C."/>
            <person name="Ferry-Dumazet H."/>
            <person name="Groppi A."/>
            <person name="Hantraye F."/>
            <person name="Hennequin C."/>
            <person name="Jauniaux N."/>
            <person name="Joyet P."/>
            <person name="Kachouri R."/>
            <person name="Kerrest A."/>
            <person name="Koszul R."/>
            <person name="Lemaire M."/>
            <person name="Lesur I."/>
            <person name="Ma L."/>
            <person name="Muller H."/>
            <person name="Nicaud J.M."/>
            <person name="Nikolski M."/>
            <person name="Oztas S."/>
            <person name="Ozier-Kalogeropoulos O."/>
            <person name="Pellenz S."/>
            <person name="Potier S."/>
            <person name="Richard G.F."/>
            <person name="Straub M.L."/>
            <person name="Suleau A."/>
            <person name="Swennene D."/>
            <person name="Tekaia F."/>
            <person name="Wesolowski-Louvel M."/>
            <person name="Westhof E."/>
            <person name="Wirth B."/>
            <person name="Zeniou-Meyer M."/>
            <person name="Zivanovic I."/>
            <person name="Bolotin-Fukuhara M."/>
            <person name="Thierry A."/>
            <person name="Bouchier C."/>
            <person name="Caudron B."/>
            <person name="Scarpelli C."/>
            <person name="Gaillardin C."/>
            <person name="Weissenbach J."/>
            <person name="Wincker P."/>
            <person name="Souciet J.L."/>
        </authorList>
    </citation>
    <scope>NUCLEOTIDE SEQUENCE [LARGE SCALE GENOMIC DNA]</scope>
    <source>
        <strain evidence="2">ATCC 8585 / CBS 2359 / DSM 70799 / NBRC 1267 / NRRL Y-1140 / WM37</strain>
    </source>
</reference>
<dbReference type="Proteomes" id="UP000000598">
    <property type="component" value="Chromosome C"/>
</dbReference>
<name>Q6CUG8_KLULA</name>
<dbReference type="RefSeq" id="XP_452421.2">
    <property type="nucleotide sequence ID" value="XM_452421.2"/>
</dbReference>
<dbReference type="GeneID" id="2891989"/>
<evidence type="ECO:0000313" key="1">
    <source>
        <dbReference type="EMBL" id="CAH01272.2"/>
    </source>
</evidence>
<dbReference type="InParanoid" id="Q6CUG8"/>
<dbReference type="KEGG" id="kla:KLLA0_C04950g"/>
<keyword evidence="2" id="KW-1185">Reference proteome</keyword>
<dbReference type="AlphaFoldDB" id="Q6CUG8"/>
<dbReference type="HOGENOM" id="CLU_2264161_0_0_1"/>
<dbReference type="PaxDb" id="284590-Q6CUG8"/>
<protein>
    <submittedName>
        <fullName evidence="1">KLLA0C04950p</fullName>
    </submittedName>
</protein>
<gene>
    <name evidence="1" type="ORF">KLLA0_C04950g</name>
</gene>
<sequence length="103" mass="11815">MHTLNFFYQKKYENANPKMKVYPNATADSSDIFESEREKRTVRGNLADLYVKNLKGSVKWPFELHISVGTLSHGFVKRVEICAESSKGQESDIEFCILIGILR</sequence>